<keyword evidence="8" id="KW-1185">Reference proteome</keyword>
<protein>
    <recommendedName>
        <fullName evidence="9">DUF1751-domain-containing protein</fullName>
    </recommendedName>
</protein>
<dbReference type="Pfam" id="PF08551">
    <property type="entry name" value="DUF1751"/>
    <property type="match status" value="1"/>
</dbReference>
<dbReference type="InterPro" id="IPR035952">
    <property type="entry name" value="Rhomboid-like_sf"/>
</dbReference>
<feature type="compositionally biased region" description="Low complexity" evidence="5">
    <location>
        <begin position="316"/>
        <end position="338"/>
    </location>
</feature>
<dbReference type="GO" id="GO:0016020">
    <property type="term" value="C:membrane"/>
    <property type="evidence" value="ECO:0007669"/>
    <property type="project" value="UniProtKB-SubCell"/>
</dbReference>
<organism evidence="7 8">
    <name type="scientific">Amanita muscaria (strain Koide BX008)</name>
    <dbReference type="NCBI Taxonomy" id="946122"/>
    <lineage>
        <taxon>Eukaryota</taxon>
        <taxon>Fungi</taxon>
        <taxon>Dikarya</taxon>
        <taxon>Basidiomycota</taxon>
        <taxon>Agaricomycotina</taxon>
        <taxon>Agaricomycetes</taxon>
        <taxon>Agaricomycetidae</taxon>
        <taxon>Agaricales</taxon>
        <taxon>Pluteineae</taxon>
        <taxon>Amanitaceae</taxon>
        <taxon>Amanita</taxon>
    </lineage>
</organism>
<gene>
    <name evidence="7" type="ORF">M378DRAFT_65232</name>
</gene>
<dbReference type="PANTHER" id="PTHR13377">
    <property type="entry name" value="PLACENTAL PROTEIN 6"/>
    <property type="match status" value="1"/>
</dbReference>
<evidence type="ECO:0000256" key="5">
    <source>
        <dbReference type="SAM" id="MobiDB-lite"/>
    </source>
</evidence>
<dbReference type="SMART" id="SM01160">
    <property type="entry name" value="DUF1751"/>
    <property type="match status" value="1"/>
</dbReference>
<evidence type="ECO:0000256" key="6">
    <source>
        <dbReference type="SAM" id="Phobius"/>
    </source>
</evidence>
<proteinExistence type="predicted"/>
<reference evidence="7 8" key="1">
    <citation type="submission" date="2014-04" db="EMBL/GenBank/DDBJ databases">
        <title>Evolutionary Origins and Diversification of the Mycorrhizal Mutualists.</title>
        <authorList>
            <consortium name="DOE Joint Genome Institute"/>
            <consortium name="Mycorrhizal Genomics Consortium"/>
            <person name="Kohler A."/>
            <person name="Kuo A."/>
            <person name="Nagy L.G."/>
            <person name="Floudas D."/>
            <person name="Copeland A."/>
            <person name="Barry K.W."/>
            <person name="Cichocki N."/>
            <person name="Veneault-Fourrey C."/>
            <person name="LaButti K."/>
            <person name="Lindquist E.A."/>
            <person name="Lipzen A."/>
            <person name="Lundell T."/>
            <person name="Morin E."/>
            <person name="Murat C."/>
            <person name="Riley R."/>
            <person name="Ohm R."/>
            <person name="Sun H."/>
            <person name="Tunlid A."/>
            <person name="Henrissat B."/>
            <person name="Grigoriev I.V."/>
            <person name="Hibbett D.S."/>
            <person name="Martin F."/>
        </authorList>
    </citation>
    <scope>NUCLEOTIDE SEQUENCE [LARGE SCALE GENOMIC DNA]</scope>
    <source>
        <strain evidence="7 8">Koide BX008</strain>
    </source>
</reference>
<sequence>MAVLSSPLSLLLSVPPFTRAFTATTIVFSSLHGWLWWTGKAQEFAPYLLMVPGSSLFRPWTFVTAALIETSAIGFITTIIFVPASLKYLERLWGSIELVKFVVVSVTISNIITFGVNWIEYFITSNADLFLYDKYHGQLALQIALLVAFTQLIPEHQVQVMGVLKARVKTLPMAYLTISTVLCIFGFQCPWILIQFGWYVSWVYLRFYKKNPGETLGGGDTYGDRSETFSLISWFPPFLRHPLTILGNTVYSVAARLRLIPISSSSDIESNGYNPVPVNSRAEAERRRAMALKALDQRLANSSSPPNHHSTAPGPSQVSRSSSANRSDGSSSPNPSNSRTVDRKKSTSELELAESGKAILDNR</sequence>
<dbReference type="FunFam" id="1.20.1540.10:FF:000004">
    <property type="entry name" value="Transmembrane protein 115"/>
    <property type="match status" value="1"/>
</dbReference>
<accession>A0A0C2T6S8</accession>
<feature type="transmembrane region" description="Helical" evidence="6">
    <location>
        <begin position="98"/>
        <end position="123"/>
    </location>
</feature>
<dbReference type="GO" id="GO:0006890">
    <property type="term" value="P:retrograde vesicle-mediated transport, Golgi to endoplasmic reticulum"/>
    <property type="evidence" value="ECO:0007669"/>
    <property type="project" value="InterPro"/>
</dbReference>
<dbReference type="InterPro" id="IPR013861">
    <property type="entry name" value="TMEM115/Pdh1/Rbl19"/>
</dbReference>
<dbReference type="OrthoDB" id="73612at2759"/>
<evidence type="ECO:0000256" key="4">
    <source>
        <dbReference type="ARBA" id="ARBA00023136"/>
    </source>
</evidence>
<dbReference type="PANTHER" id="PTHR13377:SF3">
    <property type="entry name" value="TRANSMEMBRANE PROTEIN 115"/>
    <property type="match status" value="1"/>
</dbReference>
<name>A0A0C2T6S8_AMAMK</name>
<dbReference type="AlphaFoldDB" id="A0A0C2T6S8"/>
<evidence type="ECO:0000313" key="7">
    <source>
        <dbReference type="EMBL" id="KIL71680.1"/>
    </source>
</evidence>
<feature type="region of interest" description="Disordered" evidence="5">
    <location>
        <begin position="299"/>
        <end position="363"/>
    </location>
</feature>
<feature type="transmembrane region" description="Helical" evidence="6">
    <location>
        <begin position="60"/>
        <end position="86"/>
    </location>
</feature>
<dbReference type="InParanoid" id="A0A0C2T6S8"/>
<evidence type="ECO:0008006" key="9">
    <source>
        <dbReference type="Google" id="ProtNLM"/>
    </source>
</evidence>
<comment type="subcellular location">
    <subcellularLocation>
        <location evidence="1">Membrane</location>
        <topology evidence="1">Multi-pass membrane protein</topology>
    </subcellularLocation>
</comment>
<feature type="transmembrane region" description="Helical" evidence="6">
    <location>
        <begin position="174"/>
        <end position="200"/>
    </location>
</feature>
<evidence type="ECO:0000313" key="8">
    <source>
        <dbReference type="Proteomes" id="UP000054549"/>
    </source>
</evidence>
<dbReference type="Proteomes" id="UP000054549">
    <property type="component" value="Unassembled WGS sequence"/>
</dbReference>
<dbReference type="EMBL" id="KN818222">
    <property type="protein sequence ID" value="KIL71680.1"/>
    <property type="molecule type" value="Genomic_DNA"/>
</dbReference>
<dbReference type="SUPFAM" id="SSF144091">
    <property type="entry name" value="Rhomboid-like"/>
    <property type="match status" value="1"/>
</dbReference>
<dbReference type="HOGENOM" id="CLU_043563_1_1_1"/>
<evidence type="ECO:0000256" key="1">
    <source>
        <dbReference type="ARBA" id="ARBA00004141"/>
    </source>
</evidence>
<keyword evidence="3 6" id="KW-1133">Transmembrane helix</keyword>
<keyword evidence="4 6" id="KW-0472">Membrane</keyword>
<dbReference type="GO" id="GO:0005794">
    <property type="term" value="C:Golgi apparatus"/>
    <property type="evidence" value="ECO:0007669"/>
    <property type="project" value="TreeGrafter"/>
</dbReference>
<dbReference type="STRING" id="946122.A0A0C2T6S8"/>
<keyword evidence="2 6" id="KW-0812">Transmembrane</keyword>
<evidence type="ECO:0000256" key="3">
    <source>
        <dbReference type="ARBA" id="ARBA00022989"/>
    </source>
</evidence>
<evidence type="ECO:0000256" key="2">
    <source>
        <dbReference type="ARBA" id="ARBA00022692"/>
    </source>
</evidence>
<feature type="compositionally biased region" description="Polar residues" evidence="5">
    <location>
        <begin position="299"/>
        <end position="314"/>
    </location>
</feature>